<dbReference type="EMBL" id="BARV01021880">
    <property type="protein sequence ID" value="GAI28664.1"/>
    <property type="molecule type" value="Genomic_DNA"/>
</dbReference>
<dbReference type="PANTHER" id="PTHR46546:SF4">
    <property type="entry name" value="SHEWANELLA-LIKE PROTEIN PHOSPHATASE 1"/>
    <property type="match status" value="1"/>
</dbReference>
<sequence length="125" mass="14783">RLRIELEDLRRAAMNYTRPKIPDYQRQIVYEPDGPYWYRGFATTDQDAFKENVDRILKNLEAEYMVIAHTPQVIKTKEDMQLFQGRIWIIDTGISELYRTHMGGRLSALIIDNGEFDVWGLNDDK</sequence>
<gene>
    <name evidence="1" type="ORF">S06H3_36162</name>
</gene>
<protein>
    <recommendedName>
        <fullName evidence="2">Calcineurin-like phosphoesterase domain-containing protein</fullName>
    </recommendedName>
</protein>
<feature type="non-terminal residue" evidence="1">
    <location>
        <position position="1"/>
    </location>
</feature>
<dbReference type="PANTHER" id="PTHR46546">
    <property type="entry name" value="SHEWANELLA-LIKE PROTEIN PHOSPHATASE 1"/>
    <property type="match status" value="1"/>
</dbReference>
<evidence type="ECO:0000313" key="1">
    <source>
        <dbReference type="EMBL" id="GAI28664.1"/>
    </source>
</evidence>
<accession>X1PCN1</accession>
<reference evidence="1" key="1">
    <citation type="journal article" date="2014" name="Front. Microbiol.">
        <title>High frequency of phylogenetically diverse reductive dehalogenase-homologous genes in deep subseafloor sedimentary metagenomes.</title>
        <authorList>
            <person name="Kawai M."/>
            <person name="Futagami T."/>
            <person name="Toyoda A."/>
            <person name="Takaki Y."/>
            <person name="Nishi S."/>
            <person name="Hori S."/>
            <person name="Arai W."/>
            <person name="Tsubouchi T."/>
            <person name="Morono Y."/>
            <person name="Uchiyama I."/>
            <person name="Ito T."/>
            <person name="Fujiyama A."/>
            <person name="Inagaki F."/>
            <person name="Takami H."/>
        </authorList>
    </citation>
    <scope>NUCLEOTIDE SEQUENCE</scope>
    <source>
        <strain evidence="1">Expedition CK06-06</strain>
    </source>
</reference>
<proteinExistence type="predicted"/>
<dbReference type="AlphaFoldDB" id="X1PCN1"/>
<dbReference type="InterPro" id="IPR029052">
    <property type="entry name" value="Metallo-depent_PP-like"/>
</dbReference>
<comment type="caution">
    <text evidence="1">The sequence shown here is derived from an EMBL/GenBank/DDBJ whole genome shotgun (WGS) entry which is preliminary data.</text>
</comment>
<name>X1PCN1_9ZZZZ</name>
<organism evidence="1">
    <name type="scientific">marine sediment metagenome</name>
    <dbReference type="NCBI Taxonomy" id="412755"/>
    <lineage>
        <taxon>unclassified sequences</taxon>
        <taxon>metagenomes</taxon>
        <taxon>ecological metagenomes</taxon>
    </lineage>
</organism>
<dbReference type="Gene3D" id="3.60.21.10">
    <property type="match status" value="1"/>
</dbReference>
<evidence type="ECO:0008006" key="2">
    <source>
        <dbReference type="Google" id="ProtNLM"/>
    </source>
</evidence>